<organism evidence="3">
    <name type="scientific">viral metagenome</name>
    <dbReference type="NCBI Taxonomy" id="1070528"/>
    <lineage>
        <taxon>unclassified sequences</taxon>
        <taxon>metagenomes</taxon>
        <taxon>organismal metagenomes</taxon>
    </lineage>
</organism>
<dbReference type="EMBL" id="MT144060">
    <property type="protein sequence ID" value="QJA47850.1"/>
    <property type="molecule type" value="Genomic_DNA"/>
</dbReference>
<name>A0A6H1ZKX9_9ZZZZ</name>
<dbReference type="Pfam" id="PF20155">
    <property type="entry name" value="TMP_3"/>
    <property type="match status" value="1"/>
</dbReference>
<evidence type="ECO:0000313" key="4">
    <source>
        <dbReference type="EMBL" id="QJH94676.1"/>
    </source>
</evidence>
<dbReference type="InterPro" id="IPR013491">
    <property type="entry name" value="Tape_meas_N"/>
</dbReference>
<protein>
    <submittedName>
        <fullName evidence="3">Putative tail protein</fullName>
    </submittedName>
</protein>
<accession>A0A6H1ZKX9</accession>
<dbReference type="AlphaFoldDB" id="A0A6H1ZKX9"/>
<sequence>MAKVKTQIVIEGKNDTRKMFRELNDDLESMNSKISTAGRALVGAFSLSFASGIVRSIAAASDSVGLMEARLKLATSSQEEFNTAQTELRRIAIATQSPLESLATLYQRISRPLKEAGRSQADILKVTEAVATSFRVSGASAQEAENGVIQFAQALGSGALRGEEFNSVAEQAPRLMQALADSIGVPTGALKDMAAQGQLTADVVAAALVAQLDTLRTEAASLPETVGGAMTNLSDRWNEAIAQADVSKLIEAINELADTVTDPAVVKGLTDIASAMATLAGWTVTAATEFTVFADKVAFTAAQLSTGSEEAAKQVAELEKLKRTLQEVNAARTGSSFFGSATVPLLMKFFAPEQLDAWAKELEGKINAFEQQLFGIAQGEGVQESNIIGQLEDIRDKDIESRNTYIAELKTQQDRMVQAAADAGKKLVAAEKEATADLEKVRADRLKIEERYQEALAGMNAGGDASYGAAQSLKVGARQALQAGDIQGAQAQAQAALKMLQDLAAAGESTYGFAGFIGELRDIELAANDLEQTNAEQKIEAIKAEMISLKSQAAALQDMPVSVKMDDAALAGVKAQLDALAATPIIVQVGAQYDFSQPYTLQDPGPTPPGYATGGLLQGPGTGTSDSILMYGSNGEFMIQAAAVRKLGVPFLNMINQGVLPPSIPRFAEGGLIGQVAEMPIMQSGRDLGRVELNAGGESYSLLADPDQFDRLLKRTAAKFGRTHR</sequence>
<gene>
    <name evidence="3" type="ORF">TM448A00748_0014</name>
    <name evidence="4" type="ORF">TM448B00292_0013</name>
</gene>
<feature type="domain" description="Tape measure protein N-terminal" evidence="2">
    <location>
        <begin position="55"/>
        <end position="245"/>
    </location>
</feature>
<dbReference type="EMBL" id="MT144604">
    <property type="protein sequence ID" value="QJH94676.1"/>
    <property type="molecule type" value="Genomic_DNA"/>
</dbReference>
<evidence type="ECO:0000313" key="3">
    <source>
        <dbReference type="EMBL" id="QJA47850.1"/>
    </source>
</evidence>
<dbReference type="NCBIfam" id="TIGR02675">
    <property type="entry name" value="tape_meas_nterm"/>
    <property type="match status" value="1"/>
</dbReference>
<evidence type="ECO:0000259" key="2">
    <source>
        <dbReference type="Pfam" id="PF20155"/>
    </source>
</evidence>
<reference evidence="3" key="1">
    <citation type="submission" date="2020-03" db="EMBL/GenBank/DDBJ databases">
        <title>The deep terrestrial virosphere.</title>
        <authorList>
            <person name="Holmfeldt K."/>
            <person name="Nilsson E."/>
            <person name="Simone D."/>
            <person name="Lopez-Fernandez M."/>
            <person name="Wu X."/>
            <person name="de Brujin I."/>
            <person name="Lundin D."/>
            <person name="Andersson A."/>
            <person name="Bertilsson S."/>
            <person name="Dopson M."/>
        </authorList>
    </citation>
    <scope>NUCLEOTIDE SEQUENCE</scope>
    <source>
        <strain evidence="3">TM448A00748</strain>
        <strain evidence="4">TM448B00292</strain>
    </source>
</reference>
<evidence type="ECO:0000256" key="1">
    <source>
        <dbReference type="SAM" id="Coils"/>
    </source>
</evidence>
<feature type="coiled-coil region" evidence="1">
    <location>
        <begin position="486"/>
        <end position="559"/>
    </location>
</feature>
<keyword evidence="1" id="KW-0175">Coiled coil</keyword>
<proteinExistence type="predicted"/>